<proteinExistence type="predicted"/>
<gene>
    <name evidence="2" type="ORF">PHACADRAFT_254991</name>
</gene>
<organism evidence="2 3">
    <name type="scientific">Phanerochaete carnosa (strain HHB-10118-sp)</name>
    <name type="common">White-rot fungus</name>
    <name type="synonym">Peniophora carnosa</name>
    <dbReference type="NCBI Taxonomy" id="650164"/>
    <lineage>
        <taxon>Eukaryota</taxon>
        <taxon>Fungi</taxon>
        <taxon>Dikarya</taxon>
        <taxon>Basidiomycota</taxon>
        <taxon>Agaricomycotina</taxon>
        <taxon>Agaricomycetes</taxon>
        <taxon>Polyporales</taxon>
        <taxon>Phanerochaetaceae</taxon>
        <taxon>Phanerochaete</taxon>
    </lineage>
</organism>
<dbReference type="KEGG" id="pco:PHACADRAFT_254991"/>
<dbReference type="AlphaFoldDB" id="K5V411"/>
<sequence length="102" mass="11614">MHVPTTVLQLLPPIPARSLPFPQPHTMQHSAPAARRGIHRIVFEQHWLKYCSVLATQLHELSRGQSRGHNTHFAQVPEPEQQQASGFEEHVPGVPEERHERA</sequence>
<dbReference type="GeneID" id="18916190"/>
<protein>
    <submittedName>
        <fullName evidence="2">Uncharacterized protein</fullName>
    </submittedName>
</protein>
<name>K5V411_PHACS</name>
<evidence type="ECO:0000256" key="1">
    <source>
        <dbReference type="SAM" id="MobiDB-lite"/>
    </source>
</evidence>
<dbReference type="Proteomes" id="UP000008370">
    <property type="component" value="Unassembled WGS sequence"/>
</dbReference>
<dbReference type="InParanoid" id="K5V411"/>
<dbReference type="RefSeq" id="XP_007395112.1">
    <property type="nucleotide sequence ID" value="XM_007395050.1"/>
</dbReference>
<dbReference type="EMBL" id="JH930471">
    <property type="protein sequence ID" value="EKM57296.1"/>
    <property type="molecule type" value="Genomic_DNA"/>
</dbReference>
<accession>K5V411</accession>
<reference evidence="2 3" key="1">
    <citation type="journal article" date="2012" name="BMC Genomics">
        <title>Comparative genomics of the white-rot fungi, Phanerochaete carnosa and P. chrysosporium, to elucidate the genetic basis of the distinct wood types they colonize.</title>
        <authorList>
            <person name="Suzuki H."/>
            <person name="MacDonald J."/>
            <person name="Syed K."/>
            <person name="Salamov A."/>
            <person name="Hori C."/>
            <person name="Aerts A."/>
            <person name="Henrissat B."/>
            <person name="Wiebenga A."/>
            <person name="vanKuyk P.A."/>
            <person name="Barry K."/>
            <person name="Lindquist E."/>
            <person name="LaButti K."/>
            <person name="Lapidus A."/>
            <person name="Lucas S."/>
            <person name="Coutinho P."/>
            <person name="Gong Y."/>
            <person name="Samejima M."/>
            <person name="Mahadevan R."/>
            <person name="Abou-Zaid M."/>
            <person name="de Vries R.P."/>
            <person name="Igarashi K."/>
            <person name="Yadav J.S."/>
            <person name="Grigoriev I.V."/>
            <person name="Master E.R."/>
        </authorList>
    </citation>
    <scope>NUCLEOTIDE SEQUENCE [LARGE SCALE GENOMIC DNA]</scope>
    <source>
        <strain evidence="2 3">HHB-10118-sp</strain>
    </source>
</reference>
<evidence type="ECO:0000313" key="3">
    <source>
        <dbReference type="Proteomes" id="UP000008370"/>
    </source>
</evidence>
<feature type="region of interest" description="Disordered" evidence="1">
    <location>
        <begin position="65"/>
        <end position="102"/>
    </location>
</feature>
<evidence type="ECO:0000313" key="2">
    <source>
        <dbReference type="EMBL" id="EKM57296.1"/>
    </source>
</evidence>
<feature type="compositionally biased region" description="Basic and acidic residues" evidence="1">
    <location>
        <begin position="87"/>
        <end position="102"/>
    </location>
</feature>
<dbReference type="HOGENOM" id="CLU_2278438_0_0_1"/>
<keyword evidence="3" id="KW-1185">Reference proteome</keyword>